<dbReference type="GeneID" id="85229583"/>
<dbReference type="EMBL" id="CP043875">
    <property type="protein sequence ID" value="WOF16172.1"/>
    <property type="molecule type" value="Genomic_DNA"/>
</dbReference>
<keyword evidence="1" id="KW-1133">Transmembrane helix</keyword>
<feature type="transmembrane region" description="Helical" evidence="1">
    <location>
        <begin position="7"/>
        <end position="29"/>
    </location>
</feature>
<dbReference type="Gene3D" id="3.10.620.30">
    <property type="match status" value="1"/>
</dbReference>
<name>A0AA97FCU0_9EURY</name>
<accession>A0AA97FCU0</accession>
<keyword evidence="1" id="KW-0812">Transmembrane</keyword>
<organism evidence="2 3">
    <name type="scientific">Methanochimaera problematica</name>
    <dbReference type="NCBI Taxonomy" id="2609417"/>
    <lineage>
        <taxon>Archaea</taxon>
        <taxon>Methanobacteriati</taxon>
        <taxon>Methanobacteriota</taxon>
        <taxon>Stenosarchaea group</taxon>
        <taxon>Methanomicrobia</taxon>
        <taxon>Methanomicrobiales</taxon>
        <taxon>Methanomicrobiaceae</taxon>
        <taxon>Methanochimaera</taxon>
    </lineage>
</organism>
<evidence type="ECO:0000313" key="2">
    <source>
        <dbReference type="EMBL" id="WOF16172.1"/>
    </source>
</evidence>
<dbReference type="Proteomes" id="UP001301797">
    <property type="component" value="Chromosome"/>
</dbReference>
<keyword evidence="1" id="KW-0472">Membrane</keyword>
<evidence type="ECO:0000256" key="1">
    <source>
        <dbReference type="SAM" id="Phobius"/>
    </source>
</evidence>
<reference evidence="2 3" key="1">
    <citation type="submission" date="2019-09" db="EMBL/GenBank/DDBJ databases">
        <title>The complete genome of Methanoplanus sp. FWC-SCC4.</title>
        <authorList>
            <person name="Chen S.-C."/>
            <person name="Zhou Y.-Z."/>
            <person name="Lai M.-C."/>
        </authorList>
    </citation>
    <scope>NUCLEOTIDE SEQUENCE [LARGE SCALE GENOMIC DNA]</scope>
    <source>
        <strain evidence="2 3">FWC-SCC4</strain>
    </source>
</reference>
<sequence>MSLKKGFWIIAVICFIAAFLTAGCINGIFADLSPEYPSIPVDSGPSEYISVTNSFLFQDSKITITIPVDKKVYLSAYSSDKYAYFYEEQLPGNSWSDEYYNSFVNDPQLNPLYTSVIGELRNIREEMNLDSDEYAELIFTYVQSIPYHTNEIRTEPKFPVEMVYENSGDCDDKAIFASGILFREGYDVVLFEFEEEEHMAVGIKSTDCGYMDTEYAFVEVTDVNYVSWPTEKLDGDKPLESVPYVIKVGNGTYGYESCDEVSYIYSALNKIEEKVSESESLIDSKKIKSESLYEEISLLDDKMSRLKAGGKINEYNALVSSYNEKIRVYNSTFDEIEKLIAQHNNYIKLYNYIIDHKYDRKGVFENIKNSGISN</sequence>
<keyword evidence="3" id="KW-1185">Reference proteome</keyword>
<protein>
    <recommendedName>
        <fullName evidence="4">Transglutaminase-like domain-containing protein</fullName>
    </recommendedName>
</protein>
<gene>
    <name evidence="2" type="ORF">F1737_05350</name>
</gene>
<dbReference type="AlphaFoldDB" id="A0AA97FCU0"/>
<dbReference type="RefSeq" id="WP_317137754.1">
    <property type="nucleotide sequence ID" value="NZ_CP043875.1"/>
</dbReference>
<dbReference type="PROSITE" id="PS51257">
    <property type="entry name" value="PROKAR_LIPOPROTEIN"/>
    <property type="match status" value="1"/>
</dbReference>
<dbReference type="KEGG" id="mefw:F1737_05350"/>
<proteinExistence type="predicted"/>
<evidence type="ECO:0008006" key="4">
    <source>
        <dbReference type="Google" id="ProtNLM"/>
    </source>
</evidence>
<evidence type="ECO:0000313" key="3">
    <source>
        <dbReference type="Proteomes" id="UP001301797"/>
    </source>
</evidence>